<sequence length="394" mass="43185">MKSKEILLSLTLLVVGIYFFIVGIIEASGFLKPLSIAVLLTLICIPFCRKLESWKLSRGLSALVSVVLSLLVFISFFTIITAQIANISERWPEIQRKMQPKLEEVQETIAEKTGVNFQKEFQMLYPPSEAESSTNSENDKQSSSSASKASSPKEMVSNASEEIGMIVMNFFNFMSGAVLTLVYLFFLLLYRNKVKLSVLKFFSKANRKEAEEVMNHSIELALNFIVGRVILIAFLAVIYSIGLSLSGIENAILISVIAAILSLVPFIGNIIGYGLSLVMAVFAGAELWGIIGVSITFGLAQFIESYILEPYVVGSKVEVNPLVTIVVVILGGSIWGIVGMILSIPIAGICKIIFDSIPALQPIGYALGEKDVEGADEENFLSKWGKNLWEKVSN</sequence>
<dbReference type="Pfam" id="PF01594">
    <property type="entry name" value="AI-2E_transport"/>
    <property type="match status" value="1"/>
</dbReference>
<feature type="transmembrane region" description="Helical" evidence="9">
    <location>
        <begin position="7"/>
        <end position="25"/>
    </location>
</feature>
<evidence type="ECO:0000313" key="10">
    <source>
        <dbReference type="EMBL" id="SMP01322.1"/>
    </source>
</evidence>
<feature type="compositionally biased region" description="Low complexity" evidence="8">
    <location>
        <begin position="132"/>
        <end position="150"/>
    </location>
</feature>
<keyword evidence="7 9" id="KW-0472">Membrane</keyword>
<feature type="transmembrane region" description="Helical" evidence="9">
    <location>
        <begin position="323"/>
        <end position="344"/>
    </location>
</feature>
<evidence type="ECO:0000256" key="6">
    <source>
        <dbReference type="ARBA" id="ARBA00022989"/>
    </source>
</evidence>
<reference evidence="10 11" key="1">
    <citation type="submission" date="2017-05" db="EMBL/GenBank/DDBJ databases">
        <authorList>
            <person name="Varghese N."/>
            <person name="Submissions S."/>
        </authorList>
    </citation>
    <scope>NUCLEOTIDE SEQUENCE [LARGE SCALE GENOMIC DNA]</scope>
    <source>
        <strain evidence="10 11">DSM 15360</strain>
    </source>
</reference>
<evidence type="ECO:0000256" key="8">
    <source>
        <dbReference type="SAM" id="MobiDB-lite"/>
    </source>
</evidence>
<evidence type="ECO:0000256" key="2">
    <source>
        <dbReference type="ARBA" id="ARBA00009773"/>
    </source>
</evidence>
<dbReference type="PANTHER" id="PTHR21716">
    <property type="entry name" value="TRANSMEMBRANE PROTEIN"/>
    <property type="match status" value="1"/>
</dbReference>
<comment type="subcellular location">
    <subcellularLocation>
        <location evidence="1">Cell membrane</location>
        <topology evidence="1">Multi-pass membrane protein</topology>
    </subcellularLocation>
</comment>
<dbReference type="Proteomes" id="UP001157915">
    <property type="component" value="Unassembled WGS sequence"/>
</dbReference>
<evidence type="ECO:0000313" key="11">
    <source>
        <dbReference type="Proteomes" id="UP001157915"/>
    </source>
</evidence>
<dbReference type="InterPro" id="IPR002549">
    <property type="entry name" value="AI-2E-like"/>
</dbReference>
<feature type="region of interest" description="Disordered" evidence="8">
    <location>
        <begin position="128"/>
        <end position="153"/>
    </location>
</feature>
<keyword evidence="11" id="KW-1185">Reference proteome</keyword>
<comment type="similarity">
    <text evidence="2">Belongs to the autoinducer-2 exporter (AI-2E) (TC 2.A.86) family.</text>
</comment>
<keyword evidence="3" id="KW-0813">Transport</keyword>
<evidence type="ECO:0000256" key="3">
    <source>
        <dbReference type="ARBA" id="ARBA00022448"/>
    </source>
</evidence>
<organism evidence="10 11">
    <name type="scientific">Algoriphagus winogradskyi</name>
    <dbReference type="NCBI Taxonomy" id="237017"/>
    <lineage>
        <taxon>Bacteria</taxon>
        <taxon>Pseudomonadati</taxon>
        <taxon>Bacteroidota</taxon>
        <taxon>Cytophagia</taxon>
        <taxon>Cytophagales</taxon>
        <taxon>Cyclobacteriaceae</taxon>
        <taxon>Algoriphagus</taxon>
    </lineage>
</organism>
<feature type="transmembrane region" description="Helical" evidence="9">
    <location>
        <begin position="163"/>
        <end position="190"/>
    </location>
</feature>
<name>A0ABY1N6L7_9BACT</name>
<evidence type="ECO:0000256" key="4">
    <source>
        <dbReference type="ARBA" id="ARBA00022475"/>
    </source>
</evidence>
<dbReference type="RefSeq" id="WP_283410966.1">
    <property type="nucleotide sequence ID" value="NZ_FXUA01000001.1"/>
</dbReference>
<dbReference type="EMBL" id="FXUA01000001">
    <property type="protein sequence ID" value="SMP01322.1"/>
    <property type="molecule type" value="Genomic_DNA"/>
</dbReference>
<evidence type="ECO:0000256" key="5">
    <source>
        <dbReference type="ARBA" id="ARBA00022692"/>
    </source>
</evidence>
<proteinExistence type="inferred from homology"/>
<evidence type="ECO:0000256" key="9">
    <source>
        <dbReference type="SAM" id="Phobius"/>
    </source>
</evidence>
<accession>A0ABY1N6L7</accession>
<keyword evidence="6 9" id="KW-1133">Transmembrane helix</keyword>
<keyword evidence="4" id="KW-1003">Cell membrane</keyword>
<evidence type="ECO:0000256" key="7">
    <source>
        <dbReference type="ARBA" id="ARBA00023136"/>
    </source>
</evidence>
<dbReference type="PANTHER" id="PTHR21716:SF53">
    <property type="entry name" value="PERMEASE PERM-RELATED"/>
    <property type="match status" value="1"/>
</dbReference>
<feature type="transmembrane region" description="Helical" evidence="9">
    <location>
        <begin position="220"/>
        <end position="245"/>
    </location>
</feature>
<protein>
    <submittedName>
        <fullName evidence="10">Predicted PurR-regulated permease PerM</fullName>
    </submittedName>
</protein>
<keyword evidence="5 9" id="KW-0812">Transmembrane</keyword>
<feature type="transmembrane region" description="Helical" evidence="9">
    <location>
        <begin position="278"/>
        <end position="303"/>
    </location>
</feature>
<feature type="transmembrane region" description="Helical" evidence="9">
    <location>
        <begin position="60"/>
        <end position="85"/>
    </location>
</feature>
<feature type="transmembrane region" description="Helical" evidence="9">
    <location>
        <begin position="31"/>
        <end position="48"/>
    </location>
</feature>
<comment type="caution">
    <text evidence="10">The sequence shown here is derived from an EMBL/GenBank/DDBJ whole genome shotgun (WGS) entry which is preliminary data.</text>
</comment>
<feature type="transmembrane region" description="Helical" evidence="9">
    <location>
        <begin position="251"/>
        <end position="271"/>
    </location>
</feature>
<evidence type="ECO:0000256" key="1">
    <source>
        <dbReference type="ARBA" id="ARBA00004651"/>
    </source>
</evidence>
<gene>
    <name evidence="10" type="ORF">SAMN06265367_1018</name>
</gene>